<name>A0A6J8D186_MYTCO</name>
<dbReference type="OrthoDB" id="6157309at2759"/>
<dbReference type="AlphaFoldDB" id="A0A6J8D186"/>
<keyword evidence="1" id="KW-1133">Transmembrane helix</keyword>
<evidence type="ECO:0000313" key="3">
    <source>
        <dbReference type="Proteomes" id="UP000507470"/>
    </source>
</evidence>
<protein>
    <recommendedName>
        <fullName evidence="4">G-protein coupled receptors family 1 profile domain-containing protein</fullName>
    </recommendedName>
</protein>
<sequence length="170" mass="19337">MCIVSYGKILCKICTRKDWRESLGKKPDSSSNIPSEISLGTTQVIFTIPNGEEKINKEHIEISYSEKKKATRSKHNLGNAIRLTISLMIATAISYLGYMLYVFTFMVMMLNPKMYQNIVRPVSNILVRGYFVNNAANPIVFCLLDSNFRQECLKLYGKIFLKKNISPALP</sequence>
<evidence type="ECO:0000313" key="2">
    <source>
        <dbReference type="EMBL" id="CAC5402483.1"/>
    </source>
</evidence>
<dbReference type="Proteomes" id="UP000507470">
    <property type="component" value="Unassembled WGS sequence"/>
</dbReference>
<dbReference type="SUPFAM" id="SSF81321">
    <property type="entry name" value="Family A G protein-coupled receptor-like"/>
    <property type="match status" value="1"/>
</dbReference>
<keyword evidence="1" id="KW-0472">Membrane</keyword>
<organism evidence="2 3">
    <name type="scientific">Mytilus coruscus</name>
    <name type="common">Sea mussel</name>
    <dbReference type="NCBI Taxonomy" id="42192"/>
    <lineage>
        <taxon>Eukaryota</taxon>
        <taxon>Metazoa</taxon>
        <taxon>Spiralia</taxon>
        <taxon>Lophotrochozoa</taxon>
        <taxon>Mollusca</taxon>
        <taxon>Bivalvia</taxon>
        <taxon>Autobranchia</taxon>
        <taxon>Pteriomorphia</taxon>
        <taxon>Mytilida</taxon>
        <taxon>Mytiloidea</taxon>
        <taxon>Mytilidae</taxon>
        <taxon>Mytilinae</taxon>
        <taxon>Mytilus</taxon>
    </lineage>
</organism>
<evidence type="ECO:0008006" key="4">
    <source>
        <dbReference type="Google" id="ProtNLM"/>
    </source>
</evidence>
<keyword evidence="3" id="KW-1185">Reference proteome</keyword>
<gene>
    <name evidence="2" type="ORF">MCOR_36422</name>
</gene>
<keyword evidence="1" id="KW-0812">Transmembrane</keyword>
<reference evidence="2 3" key="1">
    <citation type="submission" date="2020-06" db="EMBL/GenBank/DDBJ databases">
        <authorList>
            <person name="Li R."/>
            <person name="Bekaert M."/>
        </authorList>
    </citation>
    <scope>NUCLEOTIDE SEQUENCE [LARGE SCALE GENOMIC DNA]</scope>
    <source>
        <strain evidence="3">wild</strain>
    </source>
</reference>
<evidence type="ECO:0000256" key="1">
    <source>
        <dbReference type="SAM" id="Phobius"/>
    </source>
</evidence>
<dbReference type="Gene3D" id="1.20.1070.10">
    <property type="entry name" value="Rhodopsin 7-helix transmembrane proteins"/>
    <property type="match status" value="1"/>
</dbReference>
<feature type="transmembrane region" description="Helical" evidence="1">
    <location>
        <begin position="85"/>
        <end position="110"/>
    </location>
</feature>
<proteinExistence type="predicted"/>
<dbReference type="EMBL" id="CACVKT020006504">
    <property type="protein sequence ID" value="CAC5402483.1"/>
    <property type="molecule type" value="Genomic_DNA"/>
</dbReference>
<accession>A0A6J8D186</accession>